<evidence type="ECO:0000313" key="2">
    <source>
        <dbReference type="EMBL" id="SPX62033.1"/>
    </source>
</evidence>
<dbReference type="AlphaFoldDB" id="A0A0W0TH47"/>
<dbReference type="Proteomes" id="UP000054698">
    <property type="component" value="Unassembled WGS sequence"/>
</dbReference>
<dbReference type="OrthoDB" id="5650076at2"/>
<dbReference type="EMBL" id="LNYB01000085">
    <property type="protein sequence ID" value="KTC94883.1"/>
    <property type="molecule type" value="Genomic_DNA"/>
</dbReference>
<protein>
    <submittedName>
        <fullName evidence="1">Uncharacterized protein</fullName>
    </submittedName>
</protein>
<accession>A0A0W0TH47</accession>
<organism evidence="1 3">
    <name type="scientific">Legionella feeleii</name>
    <dbReference type="NCBI Taxonomy" id="453"/>
    <lineage>
        <taxon>Bacteria</taxon>
        <taxon>Pseudomonadati</taxon>
        <taxon>Pseudomonadota</taxon>
        <taxon>Gammaproteobacteria</taxon>
        <taxon>Legionellales</taxon>
        <taxon>Legionellaceae</taxon>
        <taxon>Legionella</taxon>
    </lineage>
</organism>
<dbReference type="RefSeq" id="WP_058447399.1">
    <property type="nucleotide sequence ID" value="NZ_CAAAHT010000033.1"/>
</dbReference>
<evidence type="ECO:0000313" key="3">
    <source>
        <dbReference type="Proteomes" id="UP000054698"/>
    </source>
</evidence>
<name>A0A0W0TH47_9GAMM</name>
<evidence type="ECO:0000313" key="1">
    <source>
        <dbReference type="EMBL" id="KTC94883.1"/>
    </source>
</evidence>
<dbReference type="EMBL" id="UASS01000032">
    <property type="protein sequence ID" value="SPX62033.1"/>
    <property type="molecule type" value="Genomic_DNA"/>
</dbReference>
<sequence length="78" mass="9141">MNNSVRDISHQETLSVIDELKDKKDYLLTQENFERLMQVQKSVEQATEMRPTFKKLINSLVTEDALTDLTERLIKQMA</sequence>
<dbReference type="PATRIC" id="fig|453.4.peg.2794"/>
<dbReference type="Proteomes" id="UP000251942">
    <property type="component" value="Unassembled WGS sequence"/>
</dbReference>
<gene>
    <name evidence="1" type="ORF">Lfee_2547</name>
    <name evidence="2" type="ORF">NCTC12022_02790</name>
</gene>
<reference evidence="1 3" key="1">
    <citation type="submission" date="2015-11" db="EMBL/GenBank/DDBJ databases">
        <title>Genomic analysis of 38 Legionella species identifies large and diverse effector repertoires.</title>
        <authorList>
            <person name="Burstein D."/>
            <person name="Amaro F."/>
            <person name="Zusman T."/>
            <person name="Lifshitz Z."/>
            <person name="Cohen O."/>
            <person name="Gilbert J.A."/>
            <person name="Pupko T."/>
            <person name="Shuman H.A."/>
            <person name="Segal G."/>
        </authorList>
    </citation>
    <scope>NUCLEOTIDE SEQUENCE [LARGE SCALE GENOMIC DNA]</scope>
    <source>
        <strain evidence="1 3">WO-44C</strain>
    </source>
</reference>
<evidence type="ECO:0000313" key="4">
    <source>
        <dbReference type="Proteomes" id="UP000251942"/>
    </source>
</evidence>
<dbReference type="STRING" id="453.Lfee_2547"/>
<keyword evidence="3" id="KW-1185">Reference proteome</keyword>
<proteinExistence type="predicted"/>
<reference evidence="2 4" key="2">
    <citation type="submission" date="2018-06" db="EMBL/GenBank/DDBJ databases">
        <authorList>
            <consortium name="Pathogen Informatics"/>
            <person name="Doyle S."/>
        </authorList>
    </citation>
    <scope>NUCLEOTIDE SEQUENCE [LARGE SCALE GENOMIC DNA]</scope>
    <source>
        <strain evidence="2 4">NCTC12022</strain>
    </source>
</reference>